<accession>A0ABR4Q254</accession>
<sequence length="130" mass="13947">MCGSHRPLLSHLSFTHSLTHSLISPHRTAPHRTAPHRTAPHSTPPQLISSLATEPAFSSPLLHLIHSHLHPHWVMLNLEFAVGVTSVCDAPRGTVATQLTCSVDAESLVSPSTQSGCVNGGWMGDEVLDK</sequence>
<feature type="compositionally biased region" description="Basic residues" evidence="1">
    <location>
        <begin position="28"/>
        <end position="39"/>
    </location>
</feature>
<protein>
    <submittedName>
        <fullName evidence="2">Uncharacterized protein</fullName>
    </submittedName>
</protein>
<reference evidence="2 3" key="1">
    <citation type="journal article" date="2022" name="Front. Cell. Infect. Microbiol.">
        <title>The Genomes of Two Strains of Taenia crassiceps the Animal Model for the Study of Human Cysticercosis.</title>
        <authorList>
            <person name="Bobes R.J."/>
            <person name="Estrada K."/>
            <person name="Rios-Valencia D.G."/>
            <person name="Calderon-Gallegos A."/>
            <person name="de la Torre P."/>
            <person name="Carrero J.C."/>
            <person name="Sanchez-Flores A."/>
            <person name="Laclette J.P."/>
        </authorList>
    </citation>
    <scope>NUCLEOTIDE SEQUENCE [LARGE SCALE GENOMIC DNA]</scope>
    <source>
        <strain evidence="2">WFUcys</strain>
    </source>
</reference>
<evidence type="ECO:0000313" key="3">
    <source>
        <dbReference type="Proteomes" id="UP001651158"/>
    </source>
</evidence>
<organism evidence="2 3">
    <name type="scientific">Taenia crassiceps</name>
    <dbReference type="NCBI Taxonomy" id="6207"/>
    <lineage>
        <taxon>Eukaryota</taxon>
        <taxon>Metazoa</taxon>
        <taxon>Spiralia</taxon>
        <taxon>Lophotrochozoa</taxon>
        <taxon>Platyhelminthes</taxon>
        <taxon>Cestoda</taxon>
        <taxon>Eucestoda</taxon>
        <taxon>Cyclophyllidea</taxon>
        <taxon>Taeniidae</taxon>
        <taxon>Taenia</taxon>
    </lineage>
</organism>
<comment type="caution">
    <text evidence="2">The sequence shown here is derived from an EMBL/GenBank/DDBJ whole genome shotgun (WGS) entry which is preliminary data.</text>
</comment>
<evidence type="ECO:0000313" key="2">
    <source>
        <dbReference type="EMBL" id="KAL5103740.1"/>
    </source>
</evidence>
<keyword evidence="3" id="KW-1185">Reference proteome</keyword>
<dbReference type="EMBL" id="JAKROA010000016">
    <property type="protein sequence ID" value="KAL5103740.1"/>
    <property type="molecule type" value="Genomic_DNA"/>
</dbReference>
<name>A0ABR4Q254_9CEST</name>
<gene>
    <name evidence="2" type="ORF">TcWFU_006762</name>
</gene>
<dbReference type="Proteomes" id="UP001651158">
    <property type="component" value="Unassembled WGS sequence"/>
</dbReference>
<feature type="region of interest" description="Disordered" evidence="1">
    <location>
        <begin position="24"/>
        <end position="45"/>
    </location>
</feature>
<evidence type="ECO:0000256" key="1">
    <source>
        <dbReference type="SAM" id="MobiDB-lite"/>
    </source>
</evidence>
<proteinExistence type="predicted"/>